<evidence type="ECO:0000259" key="3">
    <source>
        <dbReference type="PROSITE" id="PS51830"/>
    </source>
</evidence>
<keyword evidence="5" id="KW-1185">Reference proteome</keyword>
<evidence type="ECO:0000313" key="5">
    <source>
        <dbReference type="Proteomes" id="UP000265080"/>
    </source>
</evidence>
<dbReference type="InterPro" id="IPR025307">
    <property type="entry name" value="FIIND_dom"/>
</dbReference>
<reference evidence="4" key="2">
    <citation type="submission" date="2025-08" db="UniProtKB">
        <authorList>
            <consortium name="Ensembl"/>
        </authorList>
    </citation>
    <scope>IDENTIFICATION</scope>
</reference>
<keyword evidence="2" id="KW-0963">Cytoplasm</keyword>
<evidence type="ECO:0000313" key="4">
    <source>
        <dbReference type="Ensembl" id="ENSAPEP00000030748.1"/>
    </source>
</evidence>
<dbReference type="PROSITE" id="PS51830">
    <property type="entry name" value="FIIND"/>
    <property type="match status" value="1"/>
</dbReference>
<protein>
    <recommendedName>
        <fullName evidence="3">FIIND domain-containing protein</fullName>
    </recommendedName>
</protein>
<feature type="domain" description="FIIND" evidence="3">
    <location>
        <begin position="1"/>
        <end position="69"/>
    </location>
</feature>
<dbReference type="AlphaFoldDB" id="A0A3P8U5Z7"/>
<evidence type="ECO:0000256" key="2">
    <source>
        <dbReference type="ARBA" id="ARBA00022490"/>
    </source>
</evidence>
<reference evidence="4 5" key="1">
    <citation type="submission" date="2018-03" db="EMBL/GenBank/DDBJ databases">
        <title>Finding Nemo's genes: A chromosome-scale reference assembly of the genome of the orange clownfish Amphiprion percula.</title>
        <authorList>
            <person name="Lehmann R."/>
        </authorList>
    </citation>
    <scope>NUCLEOTIDE SEQUENCE</scope>
</reference>
<comment type="subcellular location">
    <subcellularLocation>
        <location evidence="1">Cytoplasm</location>
        <location evidence="1">Cytosol</location>
    </subcellularLocation>
</comment>
<dbReference type="Proteomes" id="UP000265080">
    <property type="component" value="Chromosome 7"/>
</dbReference>
<reference evidence="4" key="3">
    <citation type="submission" date="2025-09" db="UniProtKB">
        <authorList>
            <consortium name="Ensembl"/>
        </authorList>
    </citation>
    <scope>IDENTIFICATION</scope>
</reference>
<dbReference type="GeneTree" id="ENSGT01100000263761"/>
<dbReference type="Ensembl" id="ENSAPET00000031569.1">
    <property type="protein sequence ID" value="ENSAPEP00000030748.1"/>
    <property type="gene ID" value="ENSAPEG00000021857.1"/>
</dbReference>
<evidence type="ECO:0000256" key="1">
    <source>
        <dbReference type="ARBA" id="ARBA00004514"/>
    </source>
</evidence>
<accession>A0A3P8U5Z7</accession>
<name>A0A3P8U5Z7_AMPPE</name>
<organism evidence="4 5">
    <name type="scientific">Amphiprion percula</name>
    <name type="common">Orange clownfish</name>
    <name type="synonym">Lutjanus percula</name>
    <dbReference type="NCBI Taxonomy" id="161767"/>
    <lineage>
        <taxon>Eukaryota</taxon>
        <taxon>Metazoa</taxon>
        <taxon>Chordata</taxon>
        <taxon>Craniata</taxon>
        <taxon>Vertebrata</taxon>
        <taxon>Euteleostomi</taxon>
        <taxon>Actinopterygii</taxon>
        <taxon>Neopterygii</taxon>
        <taxon>Teleostei</taxon>
        <taxon>Neoteleostei</taxon>
        <taxon>Acanthomorphata</taxon>
        <taxon>Ovalentaria</taxon>
        <taxon>Pomacentridae</taxon>
        <taxon>Amphiprion</taxon>
    </lineage>
</organism>
<dbReference type="GO" id="GO:0005829">
    <property type="term" value="C:cytosol"/>
    <property type="evidence" value="ECO:0007669"/>
    <property type="project" value="UniProtKB-SubCell"/>
</dbReference>
<proteinExistence type="predicted"/>
<sequence>MREASHVKLPEPIFSRRAVLMKLGFPVKIKCNVLMYYKPKTRFLKLHVFVIPLDPALQQVSEYFSVTEV</sequence>